<evidence type="ECO:0000256" key="1">
    <source>
        <dbReference type="ARBA" id="ARBA00006464"/>
    </source>
</evidence>
<feature type="transmembrane region" description="Helical" evidence="2">
    <location>
        <begin position="12"/>
        <end position="33"/>
    </location>
</feature>
<evidence type="ECO:0000313" key="4">
    <source>
        <dbReference type="EMBL" id="CRZ34504.1"/>
    </source>
</evidence>
<evidence type="ECO:0000256" key="2">
    <source>
        <dbReference type="SAM" id="Phobius"/>
    </source>
</evidence>
<keyword evidence="2" id="KW-0812">Transmembrane</keyword>
<keyword evidence="2" id="KW-1133">Transmembrane helix</keyword>
<dbReference type="PANTHER" id="PTHR30576:SF10">
    <property type="entry name" value="SLL5057 PROTEIN"/>
    <property type="match status" value="1"/>
</dbReference>
<organism evidence="4 5">
    <name type="scientific">Herbinix hemicellulosilytica</name>
    <dbReference type="NCBI Taxonomy" id="1564487"/>
    <lineage>
        <taxon>Bacteria</taxon>
        <taxon>Bacillati</taxon>
        <taxon>Bacillota</taxon>
        <taxon>Clostridia</taxon>
        <taxon>Lachnospirales</taxon>
        <taxon>Lachnospiraceae</taxon>
        <taxon>Herbinix</taxon>
    </lineage>
</organism>
<dbReference type="Proteomes" id="UP000236497">
    <property type="component" value="Unassembled WGS sequence"/>
</dbReference>
<dbReference type="InterPro" id="IPR003362">
    <property type="entry name" value="Bact_transf"/>
</dbReference>
<gene>
    <name evidence="4" type="ORF">HHT355_1302</name>
</gene>
<sequence>MVYIKIKRILDIVLSLLACVLLLPLFLIIIAAIKLDSKGPIFFKQKRVGINKSHFYILKFRTMRIDTPKDVPTHLLENPEQWITRVGKFLRKTSLDELPQIFNILAGHMSIIGPRPALWNQFDLIEERDKYGANNIRPGLTGWAQIHGRDELSIEEKSRLDGEYVKNIGFKMDIKCFFGTIISVLRSDGVVEGGTGTLEKQKNVINRERTAE</sequence>
<dbReference type="AlphaFoldDB" id="A0A0H5SGD2"/>
<dbReference type="GO" id="GO:0016780">
    <property type="term" value="F:phosphotransferase activity, for other substituted phosphate groups"/>
    <property type="evidence" value="ECO:0007669"/>
    <property type="project" value="TreeGrafter"/>
</dbReference>
<comment type="similarity">
    <text evidence="1">Belongs to the bacterial sugar transferase family.</text>
</comment>
<evidence type="ECO:0000313" key="5">
    <source>
        <dbReference type="Proteomes" id="UP000236497"/>
    </source>
</evidence>
<dbReference type="OrthoDB" id="9808602at2"/>
<proteinExistence type="inferred from homology"/>
<dbReference type="RefSeq" id="WP_103202607.1">
    <property type="nucleotide sequence ID" value="NZ_CVTD020000015.1"/>
</dbReference>
<dbReference type="EMBL" id="CVTD020000015">
    <property type="protein sequence ID" value="CRZ34504.1"/>
    <property type="molecule type" value="Genomic_DNA"/>
</dbReference>
<keyword evidence="2" id="KW-0472">Membrane</keyword>
<dbReference type="PANTHER" id="PTHR30576">
    <property type="entry name" value="COLANIC BIOSYNTHESIS UDP-GLUCOSE LIPID CARRIER TRANSFERASE"/>
    <property type="match status" value="1"/>
</dbReference>
<dbReference type="Pfam" id="PF02397">
    <property type="entry name" value="Bac_transf"/>
    <property type="match status" value="1"/>
</dbReference>
<evidence type="ECO:0000259" key="3">
    <source>
        <dbReference type="Pfam" id="PF02397"/>
    </source>
</evidence>
<protein>
    <submittedName>
        <fullName evidence="4">Putative membrane protein</fullName>
    </submittedName>
</protein>
<keyword evidence="5" id="KW-1185">Reference proteome</keyword>
<feature type="domain" description="Bacterial sugar transferase" evidence="3">
    <location>
        <begin position="7"/>
        <end position="185"/>
    </location>
</feature>
<name>A0A0H5SGD2_HERHM</name>
<reference evidence="4 5" key="1">
    <citation type="submission" date="2015-06" db="EMBL/GenBank/DDBJ databases">
        <authorList>
            <person name="Wibberg Daniel"/>
        </authorList>
    </citation>
    <scope>NUCLEOTIDE SEQUENCE [LARGE SCALE GENOMIC DNA]</scope>
    <source>
        <strain evidence="4 5">T3/55T</strain>
    </source>
</reference>
<accession>A0A0H5SGD2</accession>